<dbReference type="GO" id="GO:0006400">
    <property type="term" value="P:tRNA modification"/>
    <property type="evidence" value="ECO:0007669"/>
    <property type="project" value="TreeGrafter"/>
</dbReference>
<organism evidence="7">
    <name type="scientific">Blastobotrys adeninivorans</name>
    <name type="common">Yeast</name>
    <name type="synonym">Arxula adeninivorans</name>
    <dbReference type="NCBI Taxonomy" id="409370"/>
    <lineage>
        <taxon>Eukaryota</taxon>
        <taxon>Fungi</taxon>
        <taxon>Dikarya</taxon>
        <taxon>Ascomycota</taxon>
        <taxon>Saccharomycotina</taxon>
        <taxon>Dipodascomycetes</taxon>
        <taxon>Dipodascales</taxon>
        <taxon>Trichomonascaceae</taxon>
        <taxon>Blastobotrys</taxon>
    </lineage>
</organism>
<comment type="similarity">
    <text evidence="2 6">Belongs to the QNG1 protein family.</text>
</comment>
<accession>A0A060SZL4</accession>
<proteinExistence type="inferred from homology"/>
<evidence type="ECO:0000256" key="4">
    <source>
        <dbReference type="ARBA" id="ARBA00035393"/>
    </source>
</evidence>
<dbReference type="PANTHER" id="PTHR21314:SF0">
    <property type="entry name" value="QUEUOSINE 5'-PHOSPHATE N-GLYCOSYLASE_HYDROLASE"/>
    <property type="match status" value="1"/>
</dbReference>
<dbReference type="GO" id="GO:0016787">
    <property type="term" value="F:hydrolase activity"/>
    <property type="evidence" value="ECO:0007669"/>
    <property type="project" value="UniProtKB-KW"/>
</dbReference>
<dbReference type="InterPro" id="IPR019438">
    <property type="entry name" value="Q_salvage"/>
</dbReference>
<dbReference type="EMBL" id="HG937693">
    <property type="protein sequence ID" value="CDP34290.1"/>
    <property type="molecule type" value="Genomic_DNA"/>
</dbReference>
<name>A0A060SZL4_BLAAD</name>
<evidence type="ECO:0000256" key="6">
    <source>
        <dbReference type="RuleBase" id="RU365002"/>
    </source>
</evidence>
<protein>
    <recommendedName>
        <fullName evidence="3 6">Queuosine 5'-phosphate N-glycosylase/hydrolase</fullName>
        <ecNumber evidence="6">3.2.2.-</ecNumber>
    </recommendedName>
    <alternativeName>
        <fullName evidence="4 6">Queuosine-nucleotide N-glycosylase/hydrolase</fullName>
    </alternativeName>
</protein>
<evidence type="ECO:0000256" key="3">
    <source>
        <dbReference type="ARBA" id="ARBA00035306"/>
    </source>
</evidence>
<reference evidence="7" key="1">
    <citation type="submission" date="2014-02" db="EMBL/GenBank/DDBJ databases">
        <authorList>
            <person name="Genoscope - CEA"/>
        </authorList>
    </citation>
    <scope>NUCLEOTIDE SEQUENCE</scope>
    <source>
        <strain evidence="7">LS3</strain>
    </source>
</reference>
<keyword evidence="1 6" id="KW-0378">Hydrolase</keyword>
<comment type="catalytic activity">
    <reaction evidence="5 6">
        <text>queuosine 5'-phosphate + H2O = queuine + D-ribose 5-phosphate</text>
        <dbReference type="Rhea" id="RHEA:75387"/>
        <dbReference type="ChEBI" id="CHEBI:15377"/>
        <dbReference type="ChEBI" id="CHEBI:17433"/>
        <dbReference type="ChEBI" id="CHEBI:78346"/>
        <dbReference type="ChEBI" id="CHEBI:194371"/>
    </reaction>
    <physiologicalReaction direction="left-to-right" evidence="5 6">
        <dbReference type="Rhea" id="RHEA:75388"/>
    </physiologicalReaction>
</comment>
<dbReference type="AlphaFoldDB" id="A0A060SZL4"/>
<dbReference type="Pfam" id="PF10343">
    <property type="entry name" value="Q_salvage"/>
    <property type="match status" value="1"/>
</dbReference>
<reference evidence="7" key="2">
    <citation type="submission" date="2014-06" db="EMBL/GenBank/DDBJ databases">
        <title>The complete genome of Blastobotrys (Arxula) adeninivorans LS3 - a yeast of biotechnological interest.</title>
        <authorList>
            <person name="Kunze G."/>
            <person name="Gaillardin C."/>
            <person name="Czernicka M."/>
            <person name="Durrens P."/>
            <person name="Martin T."/>
            <person name="Boer E."/>
            <person name="Gabaldon T."/>
            <person name="Cruz J."/>
            <person name="Talla E."/>
            <person name="Marck C."/>
            <person name="Goffeau A."/>
            <person name="Barbe V."/>
            <person name="Baret P."/>
            <person name="Baronian K."/>
            <person name="Beier S."/>
            <person name="Bleykasten C."/>
            <person name="Bode R."/>
            <person name="Casaregola S."/>
            <person name="Despons L."/>
            <person name="Fairhead C."/>
            <person name="Giersberg M."/>
            <person name="Gierski P."/>
            <person name="Hahnel U."/>
            <person name="Hartmann A."/>
            <person name="Jankowska D."/>
            <person name="Jubin C."/>
            <person name="Jung P."/>
            <person name="Lafontaine I."/>
            <person name="Leh-Louis V."/>
            <person name="Lemaire M."/>
            <person name="Marcet-Houben M."/>
            <person name="Mascher M."/>
            <person name="Morel G."/>
            <person name="Richard G.-F."/>
            <person name="Riechen J."/>
            <person name="Sacerdot C."/>
            <person name="Sarkar A."/>
            <person name="Savel G."/>
            <person name="Schacherer J."/>
            <person name="Sherman D."/>
            <person name="Straub M.-L."/>
            <person name="Stein N."/>
            <person name="Thierry A."/>
            <person name="Trautwein-Schult A."/>
            <person name="Westhof E."/>
            <person name="Worch S."/>
            <person name="Dujon B."/>
            <person name="Souciet J.-L."/>
            <person name="Wincker P."/>
            <person name="Scholz U."/>
            <person name="Neuveglise N."/>
        </authorList>
    </citation>
    <scope>NUCLEOTIDE SEQUENCE</scope>
    <source>
        <strain evidence="7">LS3</strain>
    </source>
</reference>
<dbReference type="PhylomeDB" id="A0A060SZL4"/>
<gene>
    <name evidence="7" type="ORF">GNLVRS02_ARAD1C09042g</name>
</gene>
<dbReference type="EC" id="3.2.2.-" evidence="6"/>
<evidence type="ECO:0000256" key="2">
    <source>
        <dbReference type="ARBA" id="ARBA00035119"/>
    </source>
</evidence>
<sequence length="348" mass="39427">MSRVRKSAEVVSQLSKNVTVDANGCENAARKVYDAMKANNYSTTTWSSHALNPDPCKQSARSIVDWIATVDLLNFSFWSDVDEKDSGTRGSGRYSVEYNGTHYTGYWSLVAAINRALDRGIAITSPTFWDTDEFNVQFALNEVFYSSTDEHIPLLEERIAVLKEASSVLKSMGYASFAELIPLAQQSATRLVELLSDKFPSFNDTSMYHGHKVYIFKRVQIFVADLWACFRGQGYGQFTDIDEITMFADYRVPQILHSLGCLKYSPQLQTRLLEHHLIPHGDPDEVELRACSIWAVELMLKQILTIDPGATVNAILIDFYLWDTAKQIQSKQGGQWAIPCHRTRSIYY</sequence>
<evidence type="ECO:0000256" key="1">
    <source>
        <dbReference type="ARBA" id="ARBA00022801"/>
    </source>
</evidence>
<dbReference type="PANTHER" id="PTHR21314">
    <property type="entry name" value="QUEUOSINE 5'-PHOSPHATE N-GLYCOSYLASE_HYDROLASE-RELATED"/>
    <property type="match status" value="1"/>
</dbReference>
<comment type="function">
    <text evidence="6">Catalyzes the hydrolysis of queuosine 5'-phosphate, releasing the nucleobase queuine (q). Is required for salvage of queuine from exogenous queuosine (Q) that is imported and then converted to queuosine 5'-phosphate intracellularly.</text>
</comment>
<evidence type="ECO:0000256" key="5">
    <source>
        <dbReference type="ARBA" id="ARBA00048204"/>
    </source>
</evidence>
<evidence type="ECO:0000313" key="7">
    <source>
        <dbReference type="EMBL" id="CDP34290.1"/>
    </source>
</evidence>